<feature type="domain" description="Glycogen debranching enzyme C-terminal" evidence="1">
    <location>
        <begin position="285"/>
        <end position="637"/>
    </location>
</feature>
<dbReference type="SUPFAM" id="SSF48208">
    <property type="entry name" value="Six-hairpin glycosidases"/>
    <property type="match status" value="1"/>
</dbReference>
<dbReference type="Gene3D" id="1.50.10.10">
    <property type="match status" value="1"/>
</dbReference>
<dbReference type="GO" id="GO:0004134">
    <property type="term" value="F:4-alpha-glucanotransferase activity"/>
    <property type="evidence" value="ECO:0007669"/>
    <property type="project" value="InterPro"/>
</dbReference>
<gene>
    <name evidence="3" type="ORF">SAMN04488108_1267</name>
</gene>
<feature type="domain" description="Glycogen debranching enzyme bacterial and archaeal type N-terminal" evidence="2">
    <location>
        <begin position="27"/>
        <end position="246"/>
    </location>
</feature>
<dbReference type="InterPro" id="IPR010401">
    <property type="entry name" value="AGL/Gdb1"/>
</dbReference>
<dbReference type="GO" id="GO:0004135">
    <property type="term" value="F:amylo-alpha-1,6-glucosidase activity"/>
    <property type="evidence" value="ECO:0007669"/>
    <property type="project" value="InterPro"/>
</dbReference>
<dbReference type="PANTHER" id="PTHR10569:SF2">
    <property type="entry name" value="GLYCOGEN DEBRANCHING ENZYME"/>
    <property type="match status" value="1"/>
</dbReference>
<dbReference type="EMBL" id="FRXN01000002">
    <property type="protein sequence ID" value="SHO61327.1"/>
    <property type="molecule type" value="Genomic_DNA"/>
</dbReference>
<dbReference type="STRING" id="1073327.SAMN04488108_1267"/>
<organism evidence="3 4">
    <name type="scientific">Algoriphagus zhangzhouensis</name>
    <dbReference type="NCBI Taxonomy" id="1073327"/>
    <lineage>
        <taxon>Bacteria</taxon>
        <taxon>Pseudomonadati</taxon>
        <taxon>Bacteroidota</taxon>
        <taxon>Cytophagia</taxon>
        <taxon>Cytophagales</taxon>
        <taxon>Cyclobacteriaceae</taxon>
        <taxon>Algoriphagus</taxon>
    </lineage>
</organism>
<dbReference type="Pfam" id="PF06202">
    <property type="entry name" value="GDE_C"/>
    <property type="match status" value="1"/>
</dbReference>
<evidence type="ECO:0000259" key="1">
    <source>
        <dbReference type="Pfam" id="PF06202"/>
    </source>
</evidence>
<dbReference type="PANTHER" id="PTHR10569">
    <property type="entry name" value="GLYCOGEN DEBRANCHING ENZYME"/>
    <property type="match status" value="1"/>
</dbReference>
<protein>
    <submittedName>
        <fullName evidence="3">Glycogen debranching enzyme, putative</fullName>
    </submittedName>
</protein>
<evidence type="ECO:0000313" key="3">
    <source>
        <dbReference type="EMBL" id="SHO61327.1"/>
    </source>
</evidence>
<evidence type="ECO:0000259" key="2">
    <source>
        <dbReference type="Pfam" id="PF12439"/>
    </source>
</evidence>
<dbReference type="Pfam" id="PF12439">
    <property type="entry name" value="GDE_N"/>
    <property type="match status" value="1"/>
</dbReference>
<dbReference type="InterPro" id="IPR012341">
    <property type="entry name" value="6hp_glycosidase-like_sf"/>
</dbReference>
<name>A0A1M7Z8T3_9BACT</name>
<sequence>MGYKLGPMSYIHFDKTQLINLNYSLDRETIRTNRSGTYTSTTIIGCNTRKYHGLLVAPQPQIDSQNHVFLSTVHETVIQHGSKFNLGISKFPGNYSPRGHKYLEDYDSEPIPKLTYRVGGVLLQKELILDTNRDRVMIRYTLLEAHSPTKIRISPFLAFRGYHTLCKENTDINKEFELIPNGAKFQLYPVYDPLYLQLSKENTFVSDPNWYNNIEYIIERERGYEYQEDLFVPGYFEFDIKKGESVIFSAGLTDADPKTRERAFAKEIARRIPRSNFENCLKNSASQFIRRRNGDTRIIAGYPWFGWWGRDTFIAAPGLTLPMGDKDTFLEIMDTMAKDLTGPLFPNVGSGTFTNMNSIDAPLWFFWSLQQYIQFTGDIQTVKSRYLDKLKGIIEGYKAGTDFNIHMLDNGLIYGGNDGLALTWMDAVTPDGPVTPRTGCPVEIQALWYNALCFYHELSGDESAIELAAKVNESFEKEFWDEEKGYLADYINGEFKDWAIRPNMVFATSLPYTMLSESQNDQILETAKSTLLTTRGLRTLTPEDPAYKGYYFGDQISRDQAYHNGTVWVWPLGHFMEGYIKLHGKSSKNFLKKILKGFDDVITQYGVGTVAEIYDGDPPHRPKGAISQAWSVAELLRMMELVKSL</sequence>
<accession>A0A1M7Z8T3</accession>
<dbReference type="InterPro" id="IPR024742">
    <property type="entry name" value="Glycogen_debranch_N"/>
</dbReference>
<evidence type="ECO:0000313" key="4">
    <source>
        <dbReference type="Proteomes" id="UP000184609"/>
    </source>
</evidence>
<dbReference type="InterPro" id="IPR008928">
    <property type="entry name" value="6-hairpin_glycosidase_sf"/>
</dbReference>
<reference evidence="4" key="1">
    <citation type="submission" date="2016-12" db="EMBL/GenBank/DDBJ databases">
        <authorList>
            <person name="Varghese N."/>
            <person name="Submissions S."/>
        </authorList>
    </citation>
    <scope>NUCLEOTIDE SEQUENCE [LARGE SCALE GENOMIC DNA]</scope>
    <source>
        <strain evidence="4">DSM 25035</strain>
    </source>
</reference>
<dbReference type="InterPro" id="IPR032790">
    <property type="entry name" value="GDE_C"/>
</dbReference>
<dbReference type="Proteomes" id="UP000184609">
    <property type="component" value="Unassembled WGS sequence"/>
</dbReference>
<dbReference type="GO" id="GO:0005980">
    <property type="term" value="P:glycogen catabolic process"/>
    <property type="evidence" value="ECO:0007669"/>
    <property type="project" value="InterPro"/>
</dbReference>
<proteinExistence type="predicted"/>
<dbReference type="AlphaFoldDB" id="A0A1M7Z8T3"/>
<keyword evidence="4" id="KW-1185">Reference proteome</keyword>